<reference evidence="2 3" key="1">
    <citation type="journal article" date="2016" name="Nat. Commun.">
        <title>Thousands of microbial genomes shed light on interconnected biogeochemical processes in an aquifer system.</title>
        <authorList>
            <person name="Anantharaman K."/>
            <person name="Brown C.T."/>
            <person name="Hug L.A."/>
            <person name="Sharon I."/>
            <person name="Castelle C.J."/>
            <person name="Probst A.J."/>
            <person name="Thomas B.C."/>
            <person name="Singh A."/>
            <person name="Wilkins M.J."/>
            <person name="Karaoz U."/>
            <person name="Brodie E.L."/>
            <person name="Williams K.H."/>
            <person name="Hubbard S.S."/>
            <person name="Banfield J.F."/>
        </authorList>
    </citation>
    <scope>NUCLEOTIDE SEQUENCE [LARGE SCALE GENOMIC DNA]</scope>
</reference>
<dbReference type="AlphaFoldDB" id="A0A1F5VJH7"/>
<comment type="caution">
    <text evidence="2">The sequence shown here is derived from an EMBL/GenBank/DDBJ whole genome shotgun (WGS) entry which is preliminary data.</text>
</comment>
<dbReference type="Proteomes" id="UP000178943">
    <property type="component" value="Unassembled WGS sequence"/>
</dbReference>
<evidence type="ECO:0000313" key="3">
    <source>
        <dbReference type="Proteomes" id="UP000178943"/>
    </source>
</evidence>
<protein>
    <submittedName>
        <fullName evidence="2">Uncharacterized protein</fullName>
    </submittedName>
</protein>
<gene>
    <name evidence="2" type="ORF">A2Y62_18835</name>
</gene>
<name>A0A1F5VJH7_9BACT</name>
<sequence length="281" mass="32481">MIIRISKKNRKKPYTMIDNRILNDIRLSLRSRGMLCYLLSKPDDWTVLVTQLIKEFSEGKHVVRKTLNELIECGYIKKIELRNNGYFAGYDYIVSEISEYALPIGVYQKLESGRNRDKTATYRKLENGQSAAGSPRADLSDADKLESGIYNKVLTNKRKQKNKKKKSDCNQVFLKLWEILPKESSNGTKYYFDINDAEIAFLESDYVNESIEILEKAVRLYIKDACNNGYAFHAPHTVFIKFLPIYIDRIKTEPEQPPEQVKIPPKKPLKSILEKTDGGKQ</sequence>
<feature type="compositionally biased region" description="Basic and acidic residues" evidence="1">
    <location>
        <begin position="272"/>
        <end position="281"/>
    </location>
</feature>
<accession>A0A1F5VJH7</accession>
<proteinExistence type="predicted"/>
<dbReference type="EMBL" id="MFGW01000159">
    <property type="protein sequence ID" value="OGF63613.1"/>
    <property type="molecule type" value="Genomic_DNA"/>
</dbReference>
<evidence type="ECO:0000313" key="2">
    <source>
        <dbReference type="EMBL" id="OGF63613.1"/>
    </source>
</evidence>
<evidence type="ECO:0000256" key="1">
    <source>
        <dbReference type="SAM" id="MobiDB-lite"/>
    </source>
</evidence>
<feature type="region of interest" description="Disordered" evidence="1">
    <location>
        <begin position="254"/>
        <end position="281"/>
    </location>
</feature>
<dbReference type="STRING" id="1817863.A2Y62_18835"/>
<organism evidence="2 3">
    <name type="scientific">Candidatus Fischerbacteria bacterium RBG_13_37_8</name>
    <dbReference type="NCBI Taxonomy" id="1817863"/>
    <lineage>
        <taxon>Bacteria</taxon>
        <taxon>Candidatus Fischeribacteriota</taxon>
    </lineage>
</organism>